<dbReference type="Proteomes" id="UP000694551">
    <property type="component" value="Unplaced"/>
</dbReference>
<evidence type="ECO:0000313" key="6">
    <source>
        <dbReference type="Proteomes" id="UP000694551"/>
    </source>
</evidence>
<evidence type="ECO:0000256" key="2">
    <source>
        <dbReference type="ARBA" id="ARBA00022840"/>
    </source>
</evidence>
<reference evidence="5" key="2">
    <citation type="submission" date="2025-09" db="UniProtKB">
        <authorList>
            <consortium name="Ensembl"/>
        </authorList>
    </citation>
    <scope>IDENTIFICATION</scope>
</reference>
<feature type="domain" description="DNA mismatch repair proteins mutS family" evidence="4">
    <location>
        <begin position="142"/>
        <end position="158"/>
    </location>
</feature>
<keyword evidence="3" id="KW-0238">DNA-binding</keyword>
<dbReference type="Ensembl" id="ENSSOCT00000009754.1">
    <property type="protein sequence ID" value="ENSSOCP00000009508.1"/>
    <property type="gene ID" value="ENSSOCG00000007232.1"/>
</dbReference>
<dbReference type="InterPro" id="IPR000432">
    <property type="entry name" value="DNA_mismatch_repair_MutS_C"/>
</dbReference>
<proteinExistence type="predicted"/>
<sequence>MNDVIAQLDGIVSFAHVSNGAPVPYVRPVILEKGQGRIVLKGARHPCIEVQDEVAFIPNDITFEKGKQIVVSLNSLFQFKTGVIVLMAQIGCFVPCDSAEITIVDCILARVGAGDSQLKGVSTFMAEMLETASILRTASENSLIIIDELGRGTSTYDGFGLAWAISEYIASKICAFCMFATHFHELTALADQVKDLCSLNCSFKRNECNLNVLTVFNNVYFTVIRLSH</sequence>
<dbReference type="PROSITE" id="PS00486">
    <property type="entry name" value="DNA_MISMATCH_REPAIR_2"/>
    <property type="match status" value="1"/>
</dbReference>
<organism evidence="5 6">
    <name type="scientific">Strix occidentalis caurina</name>
    <name type="common">northern spotted owl</name>
    <dbReference type="NCBI Taxonomy" id="311401"/>
    <lineage>
        <taxon>Eukaryota</taxon>
        <taxon>Metazoa</taxon>
        <taxon>Chordata</taxon>
        <taxon>Craniata</taxon>
        <taxon>Vertebrata</taxon>
        <taxon>Euteleostomi</taxon>
        <taxon>Archelosauria</taxon>
        <taxon>Archosauria</taxon>
        <taxon>Dinosauria</taxon>
        <taxon>Saurischia</taxon>
        <taxon>Theropoda</taxon>
        <taxon>Coelurosauria</taxon>
        <taxon>Aves</taxon>
        <taxon>Neognathae</taxon>
        <taxon>Neoaves</taxon>
        <taxon>Telluraves</taxon>
        <taxon>Strigiformes</taxon>
        <taxon>Strigidae</taxon>
        <taxon>Strix</taxon>
    </lineage>
</organism>
<name>A0A8D0F321_STROC</name>
<protein>
    <recommendedName>
        <fullName evidence="4">DNA mismatch repair proteins mutS family domain-containing protein</fullName>
    </recommendedName>
</protein>
<dbReference type="GO" id="GO:0140664">
    <property type="term" value="F:ATP-dependent DNA damage sensor activity"/>
    <property type="evidence" value="ECO:0007669"/>
    <property type="project" value="InterPro"/>
</dbReference>
<dbReference type="GO" id="GO:0005524">
    <property type="term" value="F:ATP binding"/>
    <property type="evidence" value="ECO:0007669"/>
    <property type="project" value="UniProtKB-KW"/>
</dbReference>
<reference evidence="5" key="1">
    <citation type="submission" date="2025-08" db="UniProtKB">
        <authorList>
            <consortium name="Ensembl"/>
        </authorList>
    </citation>
    <scope>IDENTIFICATION</scope>
</reference>
<keyword evidence="2" id="KW-0067">ATP-binding</keyword>
<dbReference type="InterPro" id="IPR027417">
    <property type="entry name" value="P-loop_NTPase"/>
</dbReference>
<keyword evidence="6" id="KW-1185">Reference proteome</keyword>
<dbReference type="GO" id="GO:0032301">
    <property type="term" value="C:MutSalpha complex"/>
    <property type="evidence" value="ECO:0007669"/>
    <property type="project" value="TreeGrafter"/>
</dbReference>
<dbReference type="SMART" id="SM00534">
    <property type="entry name" value="MUTSac"/>
    <property type="match status" value="1"/>
</dbReference>
<dbReference type="PANTHER" id="PTHR11361">
    <property type="entry name" value="DNA MISMATCH REPAIR PROTEIN MUTS FAMILY MEMBER"/>
    <property type="match status" value="1"/>
</dbReference>
<evidence type="ECO:0000313" key="5">
    <source>
        <dbReference type="Ensembl" id="ENSSOCP00000009508.1"/>
    </source>
</evidence>
<dbReference type="GO" id="GO:0002204">
    <property type="term" value="P:somatic recombination of immunoglobulin genes involved in immune response"/>
    <property type="evidence" value="ECO:0007669"/>
    <property type="project" value="TreeGrafter"/>
</dbReference>
<dbReference type="InterPro" id="IPR045076">
    <property type="entry name" value="MutS"/>
</dbReference>
<dbReference type="AlphaFoldDB" id="A0A8D0F321"/>
<evidence type="ECO:0000256" key="1">
    <source>
        <dbReference type="ARBA" id="ARBA00022741"/>
    </source>
</evidence>
<keyword evidence="1" id="KW-0547">Nucleotide-binding</keyword>
<dbReference type="GO" id="GO:0006312">
    <property type="term" value="P:mitotic recombination"/>
    <property type="evidence" value="ECO:0007669"/>
    <property type="project" value="TreeGrafter"/>
</dbReference>
<accession>A0A8D0F321</accession>
<dbReference type="Gene3D" id="3.40.50.300">
    <property type="entry name" value="P-loop containing nucleotide triphosphate hydrolases"/>
    <property type="match status" value="1"/>
</dbReference>
<dbReference type="Pfam" id="PF00488">
    <property type="entry name" value="MutS_V"/>
    <property type="match status" value="1"/>
</dbReference>
<evidence type="ECO:0000256" key="3">
    <source>
        <dbReference type="ARBA" id="ARBA00023125"/>
    </source>
</evidence>
<dbReference type="PANTHER" id="PTHR11361:SF35">
    <property type="entry name" value="DNA MISMATCH REPAIR PROTEIN MSH2"/>
    <property type="match status" value="1"/>
</dbReference>
<dbReference type="SUPFAM" id="SSF52540">
    <property type="entry name" value="P-loop containing nucleoside triphosphate hydrolases"/>
    <property type="match status" value="1"/>
</dbReference>
<dbReference type="GO" id="GO:0006298">
    <property type="term" value="P:mismatch repair"/>
    <property type="evidence" value="ECO:0007669"/>
    <property type="project" value="InterPro"/>
</dbReference>
<evidence type="ECO:0000259" key="4">
    <source>
        <dbReference type="PROSITE" id="PS00486"/>
    </source>
</evidence>
<dbReference type="GO" id="GO:0030983">
    <property type="term" value="F:mismatched DNA binding"/>
    <property type="evidence" value="ECO:0007669"/>
    <property type="project" value="InterPro"/>
</dbReference>